<dbReference type="AlphaFoldDB" id="A0A9J5X7H1"/>
<protein>
    <submittedName>
        <fullName evidence="1">Uncharacterized protein</fullName>
    </submittedName>
</protein>
<reference evidence="1 2" key="1">
    <citation type="submission" date="2020-09" db="EMBL/GenBank/DDBJ databases">
        <title>De no assembly of potato wild relative species, Solanum commersonii.</title>
        <authorList>
            <person name="Cho K."/>
        </authorList>
    </citation>
    <scope>NUCLEOTIDE SEQUENCE [LARGE SCALE GENOMIC DNA]</scope>
    <source>
        <strain evidence="1">LZ3.2</strain>
        <tissue evidence="1">Leaf</tissue>
    </source>
</reference>
<dbReference type="EMBL" id="JACXVP010000010">
    <property type="protein sequence ID" value="KAG5583204.1"/>
    <property type="molecule type" value="Genomic_DNA"/>
</dbReference>
<organism evidence="1 2">
    <name type="scientific">Solanum commersonii</name>
    <name type="common">Commerson's wild potato</name>
    <name type="synonym">Commerson's nightshade</name>
    <dbReference type="NCBI Taxonomy" id="4109"/>
    <lineage>
        <taxon>Eukaryota</taxon>
        <taxon>Viridiplantae</taxon>
        <taxon>Streptophyta</taxon>
        <taxon>Embryophyta</taxon>
        <taxon>Tracheophyta</taxon>
        <taxon>Spermatophyta</taxon>
        <taxon>Magnoliopsida</taxon>
        <taxon>eudicotyledons</taxon>
        <taxon>Gunneridae</taxon>
        <taxon>Pentapetalae</taxon>
        <taxon>asterids</taxon>
        <taxon>lamiids</taxon>
        <taxon>Solanales</taxon>
        <taxon>Solanaceae</taxon>
        <taxon>Solanoideae</taxon>
        <taxon>Solaneae</taxon>
        <taxon>Solanum</taxon>
    </lineage>
</organism>
<keyword evidence="2" id="KW-1185">Reference proteome</keyword>
<sequence>MSTSTSYPSSKLLVVSNVQYRRMHSNVLKNGITTFPKTISSRVIFFLICQGFSNQFRGGNMYFISSSSRVTRCGVLLSLQASSLAFDGKNLSKNVFLRLGKGF</sequence>
<name>A0A9J5X7H1_SOLCO</name>
<evidence type="ECO:0000313" key="2">
    <source>
        <dbReference type="Proteomes" id="UP000824120"/>
    </source>
</evidence>
<comment type="caution">
    <text evidence="1">The sequence shown here is derived from an EMBL/GenBank/DDBJ whole genome shotgun (WGS) entry which is preliminary data.</text>
</comment>
<accession>A0A9J5X7H1</accession>
<evidence type="ECO:0000313" key="1">
    <source>
        <dbReference type="EMBL" id="KAG5583204.1"/>
    </source>
</evidence>
<dbReference type="Proteomes" id="UP000824120">
    <property type="component" value="Chromosome 10"/>
</dbReference>
<gene>
    <name evidence="1" type="ORF">H5410_053831</name>
</gene>
<proteinExistence type="predicted"/>